<dbReference type="InterPro" id="IPR029058">
    <property type="entry name" value="AB_hydrolase_fold"/>
</dbReference>
<dbReference type="Proteomes" id="UP000824246">
    <property type="component" value="Unassembled WGS sequence"/>
</dbReference>
<feature type="active site" description="Charge relay system" evidence="1">
    <location>
        <position position="417"/>
    </location>
</feature>
<keyword evidence="2" id="KW-0732">Signal</keyword>
<name>A0A9D2AQ33_9BACT</name>
<dbReference type="Gene3D" id="3.40.50.1820">
    <property type="entry name" value="alpha/beta hydrolase"/>
    <property type="match status" value="1"/>
</dbReference>
<sequence length="439" mass="49536">MKAITKNTIIILLLLFFSGQLHAQKKNINHLVEIEIVPNHADWTYKIGEEAIFTVQVLRAHTPLDGIELSYEIGPEKMKPTLHGKVETKGGKTILKGGTMREPGFMTCTCKVKVEGREYTNYLNVAFSPFEIKPTQTMPDDFVKFWQKTLQKTGQIEMEPLVTLMPEMCTPRTNVYHVRLQHYRKDTYIYGMLCVPKSPGKYPAVLSVPGAGVKRVPPELELAETGDGMITFAIGVNGLPQTLDEEVYNDLRYGVLRDYGFIHLDDKEHYYYRRIYSGCVRAIDFIVSLPEYDGENLGVVGASQGGALSIVTAALDSRVKALVAFHPALCDVTGYLHGRAGGWPHMFAPKNASLNNKPEKIETSRYYDVVNFARLLKVPGYYSWGYNDPTCPPTSYYAAYNVITAPKQLYVAHITGHWRLPEQNEVTFGWLYDMLTSKK</sequence>
<dbReference type="GO" id="GO:0052689">
    <property type="term" value="F:carboxylic ester hydrolase activity"/>
    <property type="evidence" value="ECO:0007669"/>
    <property type="project" value="TreeGrafter"/>
</dbReference>
<dbReference type="InterPro" id="IPR008391">
    <property type="entry name" value="AXE1_dom"/>
</dbReference>
<evidence type="ECO:0000256" key="1">
    <source>
        <dbReference type="PIRSR" id="PIRSR639069-1"/>
    </source>
</evidence>
<dbReference type="PANTHER" id="PTHR40111:SF1">
    <property type="entry name" value="CEPHALOSPORIN-C DEACETYLASE"/>
    <property type="match status" value="1"/>
</dbReference>
<feature type="active site" description="Nucleophile" evidence="1">
    <location>
        <position position="303"/>
    </location>
</feature>
<feature type="signal peptide" evidence="2">
    <location>
        <begin position="1"/>
        <end position="23"/>
    </location>
</feature>
<comment type="caution">
    <text evidence="4">The sequence shown here is derived from an EMBL/GenBank/DDBJ whole genome shotgun (WGS) entry which is preliminary data.</text>
</comment>
<feature type="active site" description="Charge relay system" evidence="1">
    <location>
        <position position="388"/>
    </location>
</feature>
<accession>A0A9D2AQ33</accession>
<evidence type="ECO:0000313" key="5">
    <source>
        <dbReference type="Proteomes" id="UP000824246"/>
    </source>
</evidence>
<dbReference type="GO" id="GO:0005976">
    <property type="term" value="P:polysaccharide metabolic process"/>
    <property type="evidence" value="ECO:0007669"/>
    <property type="project" value="TreeGrafter"/>
</dbReference>
<evidence type="ECO:0000259" key="3">
    <source>
        <dbReference type="Pfam" id="PF05448"/>
    </source>
</evidence>
<evidence type="ECO:0000313" key="4">
    <source>
        <dbReference type="EMBL" id="HIX44891.1"/>
    </source>
</evidence>
<dbReference type="EMBL" id="DXFB01000039">
    <property type="protein sequence ID" value="HIX44891.1"/>
    <property type="molecule type" value="Genomic_DNA"/>
</dbReference>
<proteinExistence type="predicted"/>
<dbReference type="InterPro" id="IPR039069">
    <property type="entry name" value="CE7"/>
</dbReference>
<dbReference type="AlphaFoldDB" id="A0A9D2AQ33"/>
<feature type="domain" description="Acetyl xylan esterase" evidence="3">
    <location>
        <begin position="133"/>
        <end position="431"/>
    </location>
</feature>
<organism evidence="4 5">
    <name type="scientific">Candidatus Barnesiella excrementipullorum</name>
    <dbReference type="NCBI Taxonomy" id="2838479"/>
    <lineage>
        <taxon>Bacteria</taxon>
        <taxon>Pseudomonadati</taxon>
        <taxon>Bacteroidota</taxon>
        <taxon>Bacteroidia</taxon>
        <taxon>Bacteroidales</taxon>
        <taxon>Barnesiellaceae</taxon>
        <taxon>Barnesiella</taxon>
    </lineage>
</organism>
<feature type="chain" id="PRO_5038481436" evidence="2">
    <location>
        <begin position="24"/>
        <end position="439"/>
    </location>
</feature>
<gene>
    <name evidence="4" type="ORF">H9982_01585</name>
</gene>
<dbReference type="PANTHER" id="PTHR40111">
    <property type="entry name" value="CEPHALOSPORIN-C DEACETYLASE"/>
    <property type="match status" value="1"/>
</dbReference>
<protein>
    <submittedName>
        <fullName evidence="4">Acetylxylan esterase</fullName>
    </submittedName>
</protein>
<evidence type="ECO:0000256" key="2">
    <source>
        <dbReference type="SAM" id="SignalP"/>
    </source>
</evidence>
<reference evidence="4" key="2">
    <citation type="submission" date="2021-04" db="EMBL/GenBank/DDBJ databases">
        <authorList>
            <person name="Gilroy R."/>
        </authorList>
    </citation>
    <scope>NUCLEOTIDE SEQUENCE</scope>
    <source>
        <strain evidence="4">ChiHjej12B11-16260</strain>
    </source>
</reference>
<dbReference type="Pfam" id="PF05448">
    <property type="entry name" value="AXE1"/>
    <property type="match status" value="1"/>
</dbReference>
<dbReference type="SUPFAM" id="SSF53474">
    <property type="entry name" value="alpha/beta-Hydrolases"/>
    <property type="match status" value="1"/>
</dbReference>
<reference evidence="4" key="1">
    <citation type="journal article" date="2021" name="PeerJ">
        <title>Extensive microbial diversity within the chicken gut microbiome revealed by metagenomics and culture.</title>
        <authorList>
            <person name="Gilroy R."/>
            <person name="Ravi A."/>
            <person name="Getino M."/>
            <person name="Pursley I."/>
            <person name="Horton D.L."/>
            <person name="Alikhan N.F."/>
            <person name="Baker D."/>
            <person name="Gharbi K."/>
            <person name="Hall N."/>
            <person name="Watson M."/>
            <person name="Adriaenssens E.M."/>
            <person name="Foster-Nyarko E."/>
            <person name="Jarju S."/>
            <person name="Secka A."/>
            <person name="Antonio M."/>
            <person name="Oren A."/>
            <person name="Chaudhuri R.R."/>
            <person name="La Ragione R."/>
            <person name="Hildebrand F."/>
            <person name="Pallen M.J."/>
        </authorList>
    </citation>
    <scope>NUCLEOTIDE SEQUENCE</scope>
    <source>
        <strain evidence="4">ChiHjej12B11-16260</strain>
    </source>
</reference>